<keyword evidence="1" id="KW-1133">Transmembrane helix</keyword>
<keyword evidence="1" id="KW-0812">Transmembrane</keyword>
<proteinExistence type="predicted"/>
<evidence type="ECO:0000313" key="2">
    <source>
        <dbReference type="EMBL" id="MCA9379075.1"/>
    </source>
</evidence>
<feature type="transmembrane region" description="Helical" evidence="1">
    <location>
        <begin position="21"/>
        <end position="40"/>
    </location>
</feature>
<dbReference type="PROSITE" id="PS00018">
    <property type="entry name" value="EF_HAND_1"/>
    <property type="match status" value="1"/>
</dbReference>
<organism evidence="2 3">
    <name type="scientific">Candidatus Dojkabacteria bacterium</name>
    <dbReference type="NCBI Taxonomy" id="2099670"/>
    <lineage>
        <taxon>Bacteria</taxon>
        <taxon>Candidatus Dojkabacteria</taxon>
    </lineage>
</organism>
<name>A0A955I4V3_9BACT</name>
<comment type="caution">
    <text evidence="2">The sequence shown here is derived from an EMBL/GenBank/DDBJ whole genome shotgun (WGS) entry which is preliminary data.</text>
</comment>
<evidence type="ECO:0000313" key="3">
    <source>
        <dbReference type="Proteomes" id="UP000760819"/>
    </source>
</evidence>
<protein>
    <submittedName>
        <fullName evidence="2">Uncharacterized protein</fullName>
    </submittedName>
</protein>
<dbReference type="Proteomes" id="UP000760819">
    <property type="component" value="Unassembled WGS sequence"/>
</dbReference>
<reference evidence="2" key="2">
    <citation type="journal article" date="2021" name="Microbiome">
        <title>Successional dynamics and alternative stable states in a saline activated sludge microbial community over 9 years.</title>
        <authorList>
            <person name="Wang Y."/>
            <person name="Ye J."/>
            <person name="Ju F."/>
            <person name="Liu L."/>
            <person name="Boyd J.A."/>
            <person name="Deng Y."/>
            <person name="Parks D.H."/>
            <person name="Jiang X."/>
            <person name="Yin X."/>
            <person name="Woodcroft B.J."/>
            <person name="Tyson G.W."/>
            <person name="Hugenholtz P."/>
            <person name="Polz M.F."/>
            <person name="Zhang T."/>
        </authorList>
    </citation>
    <scope>NUCLEOTIDE SEQUENCE</scope>
    <source>
        <strain evidence="2">HKST-UBA12</strain>
    </source>
</reference>
<reference evidence="2" key="1">
    <citation type="submission" date="2020-04" db="EMBL/GenBank/DDBJ databases">
        <authorList>
            <person name="Zhang T."/>
        </authorList>
    </citation>
    <scope>NUCLEOTIDE SEQUENCE</scope>
    <source>
        <strain evidence="2">HKST-UBA12</strain>
    </source>
</reference>
<dbReference type="EMBL" id="JAGQLI010000072">
    <property type="protein sequence ID" value="MCA9379075.1"/>
    <property type="molecule type" value="Genomic_DNA"/>
</dbReference>
<gene>
    <name evidence="2" type="ORF">KC640_01480</name>
</gene>
<keyword evidence="1" id="KW-0472">Membrane</keyword>
<evidence type="ECO:0000256" key="1">
    <source>
        <dbReference type="SAM" id="Phobius"/>
    </source>
</evidence>
<sequence>MQKKSTLQRFAKGLKIKPQQAGMLAVALVAVLIVGVTLMVGNAGRDTSVAGTGADLKLVPAATTLTPGSQAINLTVNTNGNDVNGVQVFLNITGTVPTDITFTPATIPGLSMIVADLTDVTGGKLLTLAYLTTPTTPYQNNSDVAIGVFEFTAPSTGTMTMTFDSAKTKINDWTTGVNIASFPVGNNYAFGNATVPVTGTFYASTNSNKSGAVAPDGLTITIPVSGVSPTYYVWLDSNTTGPVEFRMYNSSNQQTYYRVDSAAPWDLLGTNTDGTPVGSGVAVGDWRAVAAFGTQTVTANFSVVNETVTQPPTTITGNLKVSINADRSNSSAANGYSADVGTPLFVWLDTNATGNVEFYIDGALTQIENSAPYDMKGTNTAASSGNPWNPTTGTYAISAKFDNLSQTATATITINAVAVPPTGVVCGLADVDGNDFLDIVDFAAFATLYNSTCDQTIIPDPVVPTDPTPTYDYLLGEQIQLPVNLYGLGGTKNAAELDISIANATVTNFVAASGTGWLSPIGLCAGDALFTSNHICAAVAKSTPFAEGELAGTMSLTLDTEGTVTVARTAQTYYSDGTTKTSAPGLIAEFTVGTDNGGGGVSPPVTIFCGYQDANEDLVVNVVDFSQFARRYRQTDCQVTF</sequence>
<dbReference type="InterPro" id="IPR018247">
    <property type="entry name" value="EF_Hand_1_Ca_BS"/>
</dbReference>
<dbReference type="AlphaFoldDB" id="A0A955I4V3"/>
<accession>A0A955I4V3</accession>